<evidence type="ECO:0000256" key="1">
    <source>
        <dbReference type="ARBA" id="ARBA00004571"/>
    </source>
</evidence>
<dbReference type="InterPro" id="IPR036942">
    <property type="entry name" value="Beta-barrel_TonB_sf"/>
</dbReference>
<gene>
    <name evidence="9" type="ORF">O0955_08230</name>
</gene>
<protein>
    <submittedName>
        <fullName evidence="9">TonB-dependent receptor</fullName>
    </submittedName>
</protein>
<dbReference type="SUPFAM" id="SSF56935">
    <property type="entry name" value="Porins"/>
    <property type="match status" value="1"/>
</dbReference>
<keyword evidence="10" id="KW-1185">Reference proteome</keyword>
<comment type="subcellular location">
    <subcellularLocation>
        <location evidence="1 7">Cell outer membrane</location>
        <topology evidence="1 7">Multi-pass membrane protein</topology>
    </subcellularLocation>
</comment>
<evidence type="ECO:0000313" key="10">
    <source>
        <dbReference type="Proteomes" id="UP001144347"/>
    </source>
</evidence>
<feature type="domain" description="TonB-dependent receptor plug" evidence="8">
    <location>
        <begin position="125"/>
        <end position="232"/>
    </location>
</feature>
<dbReference type="InterPro" id="IPR023997">
    <property type="entry name" value="TonB-dep_OMP_SusC/RagA_CS"/>
</dbReference>
<evidence type="ECO:0000256" key="4">
    <source>
        <dbReference type="ARBA" id="ARBA00022692"/>
    </source>
</evidence>
<dbReference type="NCBIfam" id="TIGR04056">
    <property type="entry name" value="OMP_RagA_SusC"/>
    <property type="match status" value="1"/>
</dbReference>
<name>A0ABT4L9Z9_9SPHI</name>
<keyword evidence="6 7" id="KW-0998">Cell outer membrane</keyword>
<dbReference type="PROSITE" id="PS52016">
    <property type="entry name" value="TONB_DEPENDENT_REC_3"/>
    <property type="match status" value="1"/>
</dbReference>
<evidence type="ECO:0000256" key="7">
    <source>
        <dbReference type="PROSITE-ProRule" id="PRU01360"/>
    </source>
</evidence>
<evidence type="ECO:0000313" key="9">
    <source>
        <dbReference type="EMBL" id="MCZ4243993.1"/>
    </source>
</evidence>
<dbReference type="InterPro" id="IPR012910">
    <property type="entry name" value="Plug_dom"/>
</dbReference>
<dbReference type="SUPFAM" id="SSF49464">
    <property type="entry name" value="Carboxypeptidase regulatory domain-like"/>
    <property type="match status" value="1"/>
</dbReference>
<keyword evidence="5 7" id="KW-0472">Membrane</keyword>
<dbReference type="NCBIfam" id="TIGR04057">
    <property type="entry name" value="SusC_RagA_signa"/>
    <property type="match status" value="1"/>
</dbReference>
<dbReference type="Proteomes" id="UP001144347">
    <property type="component" value="Unassembled WGS sequence"/>
</dbReference>
<organism evidence="9 10">
    <name type="scientific">Pedobacter punctiformis</name>
    <dbReference type="NCBI Taxonomy" id="3004097"/>
    <lineage>
        <taxon>Bacteria</taxon>
        <taxon>Pseudomonadati</taxon>
        <taxon>Bacteroidota</taxon>
        <taxon>Sphingobacteriia</taxon>
        <taxon>Sphingobacteriales</taxon>
        <taxon>Sphingobacteriaceae</taxon>
        <taxon>Pedobacter</taxon>
    </lineage>
</organism>
<dbReference type="RefSeq" id="WP_269427060.1">
    <property type="nucleotide sequence ID" value="NZ_JAPWGM010000002.1"/>
</dbReference>
<dbReference type="Gene3D" id="2.40.170.20">
    <property type="entry name" value="TonB-dependent receptor, beta-barrel domain"/>
    <property type="match status" value="1"/>
</dbReference>
<keyword evidence="3 7" id="KW-1134">Transmembrane beta strand</keyword>
<dbReference type="InterPro" id="IPR037066">
    <property type="entry name" value="Plug_dom_sf"/>
</dbReference>
<keyword evidence="9" id="KW-0675">Receptor</keyword>
<evidence type="ECO:0000256" key="3">
    <source>
        <dbReference type="ARBA" id="ARBA00022452"/>
    </source>
</evidence>
<accession>A0ABT4L9Z9</accession>
<dbReference type="Gene3D" id="2.60.40.1120">
    <property type="entry name" value="Carboxypeptidase-like, regulatory domain"/>
    <property type="match status" value="1"/>
</dbReference>
<evidence type="ECO:0000259" key="8">
    <source>
        <dbReference type="Pfam" id="PF07715"/>
    </source>
</evidence>
<comment type="caution">
    <text evidence="9">The sequence shown here is derived from an EMBL/GenBank/DDBJ whole genome shotgun (WGS) entry which is preliminary data.</text>
</comment>
<dbReference type="Pfam" id="PF13620">
    <property type="entry name" value="CarboxypepD_reg"/>
    <property type="match status" value="1"/>
</dbReference>
<dbReference type="InterPro" id="IPR023996">
    <property type="entry name" value="TonB-dep_OMP_SusC/RagA"/>
</dbReference>
<keyword evidence="4 7" id="KW-0812">Transmembrane</keyword>
<evidence type="ECO:0000256" key="6">
    <source>
        <dbReference type="ARBA" id="ARBA00023237"/>
    </source>
</evidence>
<dbReference type="InterPro" id="IPR039426">
    <property type="entry name" value="TonB-dep_rcpt-like"/>
</dbReference>
<dbReference type="EMBL" id="JAPWGM010000002">
    <property type="protein sequence ID" value="MCZ4243993.1"/>
    <property type="molecule type" value="Genomic_DNA"/>
</dbReference>
<dbReference type="Pfam" id="PF07715">
    <property type="entry name" value="Plug"/>
    <property type="match status" value="1"/>
</dbReference>
<reference evidence="9" key="1">
    <citation type="submission" date="2022-12" db="EMBL/GenBank/DDBJ databases">
        <title>Genome sequence of HCMS5-2.</title>
        <authorList>
            <person name="Woo H."/>
        </authorList>
    </citation>
    <scope>NUCLEOTIDE SEQUENCE</scope>
    <source>
        <strain evidence="9">HCMS5-2</strain>
    </source>
</reference>
<proteinExistence type="inferred from homology"/>
<evidence type="ECO:0000256" key="5">
    <source>
        <dbReference type="ARBA" id="ARBA00023136"/>
    </source>
</evidence>
<dbReference type="Gene3D" id="2.170.130.10">
    <property type="entry name" value="TonB-dependent receptor, plug domain"/>
    <property type="match status" value="1"/>
</dbReference>
<evidence type="ECO:0000256" key="2">
    <source>
        <dbReference type="ARBA" id="ARBA00022448"/>
    </source>
</evidence>
<comment type="similarity">
    <text evidence="7">Belongs to the TonB-dependent receptor family.</text>
</comment>
<keyword evidence="2 7" id="KW-0813">Transport</keyword>
<sequence>MKLLNSKYIVCLLFFLVGMLKVYGQTPDEQLTVNGKVVDQDKRPLPGVVVTVQEDKTNKSVTTGADGSFTIDVTTSDVLVFKFVGYRMLLKPAPEANNGEMVLIKSLIDAGDDDDVYIPFGVRKRRELTSSISTVSATNLPQIPSSSLTNVLAGRLPGLAIYPSGSQQPGYDVSSFLIRGRSSYNSNQDPLVLVDGIERDFRSMDLGEIESISVLKDAATLAWYGMYAANGVIYIKTKRGSATSTKVTFDAQAGIQAPLQVVKPLNSYTYATLYNEASVNSGGSAVYSPAALQAYLDGSDPIKYPNNNFIEDFTKQAAPTQRYVASVTGGNAFIKYYTLLSAYQQGGFYKGGENETYDANTNFTRYNLRTNIDLHVNKNLDVALDIGGRITNLTFPGPGTGGFLSAVYATPPNAFPIINPNGSYGGTSIFPSSNPKAMIESAGASTDLTRNMIATISAKQKMDGILKGLSAEVFYAYDIAGLYRSGFTQSYATQELLPTGVYQTYGTAVKVDYLPNAFSGNLRKSEFWAGFDYNRTFGKHDVKFSTRVSRQNYAQFGQLDVRREGWSNRLSYNYNQRYFIDLIGAYSGSENFAPGNRYGFFPAASAGWIISDENFMKGATTGFLDFLKIRASYGLVGNDALGSARRFAFNDFFSRSTTGYTFGTGYTGVGGTGQLAAANPYLTWEKAYKTSVGFDAKMFKQSLSVSADYFYEDRKNLATNSQLPSLLGQTLTYVNEGEASYSGFETGINYNKKFGALDLNVFGNYTYNTSKILAINEAANLPAYQKALGHPISSVIAPSATASTTPGYISTMLISDGIFQNQAQIDAAPKQLLAKDVKPGDIKYVDQNGDGIINDLDRVRTDFNFVPKGYFGFGASLAYKNFDMNFLFQGTSGRSIYIQQLVNAGTTNNGFLNQFSVDRWTPDNPGAKFPRLLLSDRGNNTANSDFWVRSGDYIRLKNIEIGYSLPASFIKRLKLSQVRFYASGLNLLTFDKLDGLPFDPELPESGYNSNIGGVSSASYPYMKIYSVGLNLKF</sequence>
<dbReference type="InterPro" id="IPR008969">
    <property type="entry name" value="CarboxyPept-like_regulatory"/>
</dbReference>